<keyword evidence="3" id="KW-1185">Reference proteome</keyword>
<dbReference type="PANTHER" id="PTHR35010">
    <property type="entry name" value="BLL4672 PROTEIN-RELATED"/>
    <property type="match status" value="1"/>
</dbReference>
<evidence type="ECO:0000313" key="3">
    <source>
        <dbReference type="Proteomes" id="UP000432015"/>
    </source>
</evidence>
<dbReference type="Pfam" id="PF17765">
    <property type="entry name" value="MLTR_LBD"/>
    <property type="match status" value="1"/>
</dbReference>
<organism evidence="2 3">
    <name type="scientific">Actinomadura litoris</name>
    <dbReference type="NCBI Taxonomy" id="2678616"/>
    <lineage>
        <taxon>Bacteria</taxon>
        <taxon>Bacillati</taxon>
        <taxon>Actinomycetota</taxon>
        <taxon>Actinomycetes</taxon>
        <taxon>Streptosporangiales</taxon>
        <taxon>Thermomonosporaceae</taxon>
        <taxon>Actinomadura</taxon>
    </lineage>
</organism>
<name>A0A7K1LB99_9ACTN</name>
<dbReference type="EMBL" id="WOFH01000015">
    <property type="protein sequence ID" value="MUN41700.1"/>
    <property type="molecule type" value="Genomic_DNA"/>
</dbReference>
<evidence type="ECO:0000313" key="2">
    <source>
        <dbReference type="EMBL" id="MUN41700.1"/>
    </source>
</evidence>
<comment type="caution">
    <text evidence="2">The sequence shown here is derived from an EMBL/GenBank/DDBJ whole genome shotgun (WGS) entry which is preliminary data.</text>
</comment>
<reference evidence="2 3" key="1">
    <citation type="submission" date="2019-11" db="EMBL/GenBank/DDBJ databases">
        <authorList>
            <person name="Cao P."/>
        </authorList>
    </citation>
    <scope>NUCLEOTIDE SEQUENCE [LARGE SCALE GENOMIC DNA]</scope>
    <source>
        <strain evidence="2 3">NEAU-AAG5</strain>
    </source>
</reference>
<dbReference type="AlphaFoldDB" id="A0A7K1LB99"/>
<dbReference type="RefSeq" id="WP_156220872.1">
    <property type="nucleotide sequence ID" value="NZ_WOFH01000015.1"/>
</dbReference>
<dbReference type="Proteomes" id="UP000432015">
    <property type="component" value="Unassembled WGS sequence"/>
</dbReference>
<feature type="domain" description="MmyB-like transcription regulator ligand binding" evidence="1">
    <location>
        <begin position="14"/>
        <end position="76"/>
    </location>
</feature>
<dbReference type="PANTHER" id="PTHR35010:SF2">
    <property type="entry name" value="BLL4672 PROTEIN"/>
    <property type="match status" value="1"/>
</dbReference>
<sequence>MSGGGRPGLGRRPARTRWAQHTVRLHHAGTKTFHHPTVGDLTLDYESIDLHADPGLNLTVYAAAPDSPSHDALRLLASWAATLDAASHLPQEDQPHHQGQ</sequence>
<dbReference type="Gene3D" id="3.30.450.180">
    <property type="match status" value="1"/>
</dbReference>
<protein>
    <recommendedName>
        <fullName evidence="1">MmyB-like transcription regulator ligand binding domain-containing protein</fullName>
    </recommendedName>
</protein>
<evidence type="ECO:0000259" key="1">
    <source>
        <dbReference type="Pfam" id="PF17765"/>
    </source>
</evidence>
<dbReference type="InterPro" id="IPR041413">
    <property type="entry name" value="MLTR_LBD"/>
</dbReference>
<proteinExistence type="predicted"/>
<accession>A0A7K1LB99</accession>
<gene>
    <name evidence="2" type="ORF">GNZ18_34690</name>
</gene>